<dbReference type="NCBIfam" id="NF041510">
    <property type="entry name" value="AMED_5909_fam"/>
    <property type="match status" value="1"/>
</dbReference>
<protein>
    <submittedName>
        <fullName evidence="1">Uncharacterized protein</fullName>
    </submittedName>
</protein>
<dbReference type="InterPro" id="IPR048152">
    <property type="entry name" value="AMED_5909-like"/>
</dbReference>
<dbReference type="RefSeq" id="WP_200318175.1">
    <property type="nucleotide sequence ID" value="NZ_JAENJH010000002.1"/>
</dbReference>
<dbReference type="AlphaFoldDB" id="A0A934V4B1"/>
<keyword evidence="2" id="KW-1185">Reference proteome</keyword>
<gene>
    <name evidence="1" type="ORF">JHE00_12935</name>
</gene>
<sequence length="77" mass="9031">MSEWDKAREVQTLKQAHEVLSGLRPGDGEPLAVWRDYYLRSSAVYARIAEIDRGHHHEALYWSGREKRKAEEIKQPQ</sequence>
<accession>A0A934V4B1</accession>
<name>A0A934V4B1_9PSEU</name>
<organism evidence="1 2">
    <name type="scientific">Prauserella cavernicola</name>
    <dbReference type="NCBI Taxonomy" id="2800127"/>
    <lineage>
        <taxon>Bacteria</taxon>
        <taxon>Bacillati</taxon>
        <taxon>Actinomycetota</taxon>
        <taxon>Actinomycetes</taxon>
        <taxon>Pseudonocardiales</taxon>
        <taxon>Pseudonocardiaceae</taxon>
        <taxon>Prauserella</taxon>
    </lineage>
</organism>
<reference evidence="1" key="1">
    <citation type="submission" date="2020-12" db="EMBL/GenBank/DDBJ databases">
        <title>Prauserella sp. ASG 168, a novel actinomycete isolated from cave rock.</title>
        <authorList>
            <person name="Suriyachadkun C."/>
        </authorList>
    </citation>
    <scope>NUCLEOTIDE SEQUENCE</scope>
    <source>
        <strain evidence="1">ASG 168</strain>
    </source>
</reference>
<proteinExistence type="predicted"/>
<dbReference type="EMBL" id="JAENJH010000002">
    <property type="protein sequence ID" value="MBK1785232.1"/>
    <property type="molecule type" value="Genomic_DNA"/>
</dbReference>
<evidence type="ECO:0000313" key="2">
    <source>
        <dbReference type="Proteomes" id="UP000635245"/>
    </source>
</evidence>
<evidence type="ECO:0000313" key="1">
    <source>
        <dbReference type="EMBL" id="MBK1785232.1"/>
    </source>
</evidence>
<dbReference type="Proteomes" id="UP000635245">
    <property type="component" value="Unassembled WGS sequence"/>
</dbReference>
<comment type="caution">
    <text evidence="1">The sequence shown here is derived from an EMBL/GenBank/DDBJ whole genome shotgun (WGS) entry which is preliminary data.</text>
</comment>